<protein>
    <submittedName>
        <fullName evidence="1">Uncharacterized protein</fullName>
    </submittedName>
</protein>
<evidence type="ECO:0000313" key="1">
    <source>
        <dbReference type="EMBL" id="KAL0003186.1"/>
    </source>
</evidence>
<dbReference type="EMBL" id="JAZDWU010000005">
    <property type="protein sequence ID" value="KAL0003186.1"/>
    <property type="molecule type" value="Genomic_DNA"/>
</dbReference>
<sequence length="56" mass="6207">MTEEESVDNPTNILLCYPPFPFPYLVKGPTKAGKKTALTKQSPSTIHSTTISCYFI</sequence>
<accession>A0AAW2D3D3</accession>
<reference evidence="1 2" key="1">
    <citation type="submission" date="2024-01" db="EMBL/GenBank/DDBJ databases">
        <title>A telomere-to-telomere, gap-free genome of sweet tea (Lithocarpus litseifolius).</title>
        <authorList>
            <person name="Zhou J."/>
        </authorList>
    </citation>
    <scope>NUCLEOTIDE SEQUENCE [LARGE SCALE GENOMIC DNA]</scope>
    <source>
        <strain evidence="1">Zhou-2022a</strain>
        <tissue evidence="1">Leaf</tissue>
    </source>
</reference>
<gene>
    <name evidence="1" type="ORF">SO802_016967</name>
</gene>
<dbReference type="AlphaFoldDB" id="A0AAW2D3D3"/>
<dbReference type="Proteomes" id="UP001459277">
    <property type="component" value="Unassembled WGS sequence"/>
</dbReference>
<comment type="caution">
    <text evidence="1">The sequence shown here is derived from an EMBL/GenBank/DDBJ whole genome shotgun (WGS) entry which is preliminary data.</text>
</comment>
<evidence type="ECO:0000313" key="2">
    <source>
        <dbReference type="Proteomes" id="UP001459277"/>
    </source>
</evidence>
<proteinExistence type="predicted"/>
<keyword evidence="2" id="KW-1185">Reference proteome</keyword>
<organism evidence="1 2">
    <name type="scientific">Lithocarpus litseifolius</name>
    <dbReference type="NCBI Taxonomy" id="425828"/>
    <lineage>
        <taxon>Eukaryota</taxon>
        <taxon>Viridiplantae</taxon>
        <taxon>Streptophyta</taxon>
        <taxon>Embryophyta</taxon>
        <taxon>Tracheophyta</taxon>
        <taxon>Spermatophyta</taxon>
        <taxon>Magnoliopsida</taxon>
        <taxon>eudicotyledons</taxon>
        <taxon>Gunneridae</taxon>
        <taxon>Pentapetalae</taxon>
        <taxon>rosids</taxon>
        <taxon>fabids</taxon>
        <taxon>Fagales</taxon>
        <taxon>Fagaceae</taxon>
        <taxon>Lithocarpus</taxon>
    </lineage>
</organism>
<name>A0AAW2D3D3_9ROSI</name>